<keyword evidence="2" id="KW-1185">Reference proteome</keyword>
<dbReference type="STRING" id="5762.D2V6Y7"/>
<sequence length="205" mass="24560">MNKKTTKKPERKINQVETFFAKDQETWRKWLEENNASKDAIWLIYHKKHTKRETIVYERALDEALCFGWIDSTARPHPEDPDNSYMQYFCKRKVDKSQWSKKNKDRVAELIEEGKMTEHGLSMINKAKENGMWDLMNDVYDLKIPQDLKDAFEDEEDAFEYFESLTKSVKKQALNMVFQAKREATRQKRIQHIVDKCKNNEKPIF</sequence>
<dbReference type="OMA" id="WSKLNKQ"/>
<proteinExistence type="predicted"/>
<accession>D2V6Y7</accession>
<dbReference type="RefSeq" id="XP_002680277.1">
    <property type="nucleotide sequence ID" value="XM_002680231.1"/>
</dbReference>
<evidence type="ECO:0000313" key="1">
    <source>
        <dbReference type="EMBL" id="EFC47533.1"/>
    </source>
</evidence>
<dbReference type="EMBL" id="GG738854">
    <property type="protein sequence ID" value="EFC47533.1"/>
    <property type="molecule type" value="Genomic_DNA"/>
</dbReference>
<dbReference type="InParanoid" id="D2V6Y7"/>
<dbReference type="eggNOG" id="ENOG502SA7D">
    <property type="taxonomic scope" value="Eukaryota"/>
</dbReference>
<dbReference type="Pfam" id="PF13376">
    <property type="entry name" value="OmdA"/>
    <property type="match status" value="1"/>
</dbReference>
<dbReference type="VEuPathDB" id="AmoebaDB:NAEGRDRAFT_64602"/>
<protein>
    <submittedName>
        <fullName evidence="1">Predicted protein</fullName>
    </submittedName>
</protein>
<name>D2V6Y7_NAEGR</name>
<dbReference type="GeneID" id="8861724"/>
<evidence type="ECO:0000313" key="2">
    <source>
        <dbReference type="Proteomes" id="UP000006671"/>
    </source>
</evidence>
<reference evidence="1 2" key="1">
    <citation type="journal article" date="2010" name="Cell">
        <title>The genome of Naegleria gruberi illuminates early eukaryotic versatility.</title>
        <authorList>
            <person name="Fritz-Laylin L.K."/>
            <person name="Prochnik S.E."/>
            <person name="Ginger M.L."/>
            <person name="Dacks J.B."/>
            <person name="Carpenter M.L."/>
            <person name="Field M.C."/>
            <person name="Kuo A."/>
            <person name="Paredez A."/>
            <person name="Chapman J."/>
            <person name="Pham J."/>
            <person name="Shu S."/>
            <person name="Neupane R."/>
            <person name="Cipriano M."/>
            <person name="Mancuso J."/>
            <person name="Tu H."/>
            <person name="Salamov A."/>
            <person name="Lindquist E."/>
            <person name="Shapiro H."/>
            <person name="Lucas S."/>
            <person name="Grigoriev I.V."/>
            <person name="Cande W.Z."/>
            <person name="Fulton C."/>
            <person name="Rokhsar D.S."/>
            <person name="Dawson S.C."/>
        </authorList>
    </citation>
    <scope>NUCLEOTIDE SEQUENCE [LARGE SCALE GENOMIC DNA]</scope>
    <source>
        <strain evidence="1 2">NEG-M</strain>
    </source>
</reference>
<dbReference type="AlphaFoldDB" id="D2V6Y7"/>
<dbReference type="Proteomes" id="UP000006671">
    <property type="component" value="Unassembled WGS sequence"/>
</dbReference>
<dbReference type="OrthoDB" id="10263401at2759"/>
<organism evidence="2">
    <name type="scientific">Naegleria gruberi</name>
    <name type="common">Amoeba</name>
    <dbReference type="NCBI Taxonomy" id="5762"/>
    <lineage>
        <taxon>Eukaryota</taxon>
        <taxon>Discoba</taxon>
        <taxon>Heterolobosea</taxon>
        <taxon>Tetramitia</taxon>
        <taxon>Eutetramitia</taxon>
        <taxon>Vahlkampfiidae</taxon>
        <taxon>Naegleria</taxon>
    </lineage>
</organism>
<dbReference type="KEGG" id="ngr:NAEGRDRAFT_64602"/>
<gene>
    <name evidence="1" type="ORF">NAEGRDRAFT_64602</name>
</gene>